<keyword evidence="9" id="KW-1185">Reference proteome</keyword>
<keyword evidence="3" id="KW-0808">Transferase</keyword>
<dbReference type="InterPro" id="IPR036291">
    <property type="entry name" value="NAD(P)-bd_dom_sf"/>
</dbReference>
<dbReference type="InterPro" id="IPR016036">
    <property type="entry name" value="Malonyl_transacylase_ACP-bd"/>
</dbReference>
<feature type="region of interest" description="N-terminal hotdog fold" evidence="5">
    <location>
        <begin position="253"/>
        <end position="374"/>
    </location>
</feature>
<dbReference type="InterPro" id="IPR001227">
    <property type="entry name" value="Ac_transferase_dom_sf"/>
</dbReference>
<feature type="domain" description="Carrier" evidence="6">
    <location>
        <begin position="1303"/>
        <end position="1378"/>
    </location>
</feature>
<evidence type="ECO:0000313" key="9">
    <source>
        <dbReference type="Proteomes" id="UP001385809"/>
    </source>
</evidence>
<dbReference type="EMBL" id="JBBEGN010000015">
    <property type="protein sequence ID" value="MEJ2870700.1"/>
    <property type="molecule type" value="Genomic_DNA"/>
</dbReference>
<dbReference type="PANTHER" id="PTHR43775">
    <property type="entry name" value="FATTY ACID SYNTHASE"/>
    <property type="match status" value="1"/>
</dbReference>
<evidence type="ECO:0000259" key="7">
    <source>
        <dbReference type="PROSITE" id="PS52019"/>
    </source>
</evidence>
<dbReference type="PROSITE" id="PS52019">
    <property type="entry name" value="PKS_MFAS_DH"/>
    <property type="match status" value="1"/>
</dbReference>
<gene>
    <name evidence="8" type="ORF">WCD74_23255</name>
</gene>
<evidence type="ECO:0000259" key="6">
    <source>
        <dbReference type="PROSITE" id="PS50075"/>
    </source>
</evidence>
<feature type="active site" description="Proton donor; for dehydratase activity" evidence="5">
    <location>
        <position position="446"/>
    </location>
</feature>
<dbReference type="PROSITE" id="PS50075">
    <property type="entry name" value="CARRIER"/>
    <property type="match status" value="1"/>
</dbReference>
<comment type="caution">
    <text evidence="8">The sequence shown here is derived from an EMBL/GenBank/DDBJ whole genome shotgun (WGS) entry which is preliminary data.</text>
</comment>
<dbReference type="SMART" id="SM00822">
    <property type="entry name" value="PKS_KR"/>
    <property type="match status" value="1"/>
</dbReference>
<dbReference type="InterPro" id="IPR020806">
    <property type="entry name" value="PKS_PP-bd"/>
</dbReference>
<evidence type="ECO:0000313" key="8">
    <source>
        <dbReference type="EMBL" id="MEJ2870700.1"/>
    </source>
</evidence>
<dbReference type="InterPro" id="IPR036736">
    <property type="entry name" value="ACP-like_sf"/>
</dbReference>
<dbReference type="SMART" id="SM00823">
    <property type="entry name" value="PKS_PP"/>
    <property type="match status" value="1"/>
</dbReference>
<sequence>GGLTVEQGARVVARRATVIREHLAGHGAMASVPLPAAELELPDGLSIAAINGPASTVVSGDVDAVEAFIAHSPVEVKRIAVDYASHSAHVDAVMDMIVSELDGLTPAAGTTPLFSTVRGELLDTEQMDAGYWAENLRRPVQLQQAIEALAAESHDIFVEVSPHPVLTGAVGDTAPDALVVGTLRRDHGTRQQALLALGALHVRGITPDWDAVIGEATPVKNLPTYAFEHRRFWPRPAPGAGDVTAAGMTDTAHSLVAAAVGLAGRDAVVLSGRISTAGAQAWLADHVVGGRVFVPGTALLELAVRAGDEIGATAVEELTLHAPLVLDGAVVVQVDVEPDGDGRAHVGVHSRPEHDPDAWTRHADGVLGTTPVEPPTPVTGPWPPAAEVVDADALYDGLALAGLEYGPTFRGLDAVWRDGDTLHAEVTLPDGAEAAGWAGVHPALLDAALHALAAGADGDDPRPRLPFSWSGVRVHATGATALRVTLRPTGDDGVSVHATDPSGAPVLSVDSLVLRAAATPTATPGTGALYRLAWPVLETDGDAASALARYGDDADGRLGAHPVVDDLGSATTDVLVAVGRGGAHRDPEATHATLHDALALVQHWLDREDDGRRLVVVTRGAVGPDTGHAPDEPAAAVWGLVRSAQTEAPDRLVLVDTDGSDASLAALPAALASGEPQLALRDGAVHRLRLSADAPADTLTPPDVAAWRLESTDPGTIDALDLLAAPDLDRPLAADEVRVAVRAAGVNFRDVMLALGLYPGQVAMGGEAAGVVVEVGADVDDLAVGDQVTGIVGGSFGPTSIADHRLLVPMPTDWSFAEAAAAPVAWTTAYHALVDLGGLAAGQTVLVHAATGGVGTAAVHLARSLGARVLATASPAKWPVLRGMGFAEDEITSSRDASFEAMVHAATAGEGVDVVLDSLAGDLVDAGLRCLRPGGVFLEMGKTDVRDPATVAGVTYRAFDVNDAGTARLGEILRTVGDVMAAQGALPVTAWDVREAREAFRFVSQARHVGKVVLTIPQAVPDDGAVLVAGGTGTLGALAARRLVERHGVSDVVLLSRSGRVDDALLDDLRAAGAAVEVVACDVTDRAAVAGLVADLGRPVVGIVAATGTLDDGVVGSLTPERVDAVVAAKLDAVAALEAATVDADLAFFVAYSGYAGISGGPGQASYAAANVALDAWARGRARRGLPGRSLAWGLWDVDGGMTGHLTDADRTRMARGGVVGLSADAGMALFDAALELPDVVLVPAALDRGALAAHARAGTLPPLLADLTSVRAPARRRAAAGTDSTDDLAARLARTPADERHGVVLEVVRAHVAAVLGHDDPRRLEAGAAFSDLGFDSLTAVELRNRLGAATGLRLPATAVFDHPTPSALAGEVLARIDPGDAPEPAEEPSSLDGRIAGLEAALAALTSDDVVGIAPDEAARDAVTLRLRALVEAWTESRPDAATARVAEQLSDASDDDLFDFIDQKLGD</sequence>
<dbReference type="Gene3D" id="1.10.1200.10">
    <property type="entry name" value="ACP-like"/>
    <property type="match status" value="1"/>
</dbReference>
<evidence type="ECO:0000256" key="2">
    <source>
        <dbReference type="ARBA" id="ARBA00022553"/>
    </source>
</evidence>
<dbReference type="InterPro" id="IPR057326">
    <property type="entry name" value="KR_dom"/>
</dbReference>
<dbReference type="Pfam" id="PF21089">
    <property type="entry name" value="PKS_DH_N"/>
    <property type="match status" value="1"/>
</dbReference>
<feature type="active site" description="Proton acceptor; for dehydratase activity" evidence="5">
    <location>
        <position position="286"/>
    </location>
</feature>
<dbReference type="SMART" id="SM00827">
    <property type="entry name" value="PKS_AT"/>
    <property type="match status" value="1"/>
</dbReference>
<dbReference type="InterPro" id="IPR016035">
    <property type="entry name" value="Acyl_Trfase/lysoPLipase"/>
</dbReference>
<dbReference type="SMART" id="SM00826">
    <property type="entry name" value="PKS_DH"/>
    <property type="match status" value="1"/>
</dbReference>
<keyword evidence="1" id="KW-0596">Phosphopantetheine</keyword>
<dbReference type="InterPro" id="IPR009081">
    <property type="entry name" value="PP-bd_ACP"/>
</dbReference>
<dbReference type="Gene3D" id="3.30.70.3290">
    <property type="match status" value="1"/>
</dbReference>
<dbReference type="SUPFAM" id="SSF47336">
    <property type="entry name" value="ACP-like"/>
    <property type="match status" value="1"/>
</dbReference>
<dbReference type="SUPFAM" id="SSF52151">
    <property type="entry name" value="FabD/lysophospholipase-like"/>
    <property type="match status" value="1"/>
</dbReference>
<dbReference type="InterPro" id="IPR014043">
    <property type="entry name" value="Acyl_transferase_dom"/>
</dbReference>
<keyword evidence="4" id="KW-0012">Acyltransferase</keyword>
<dbReference type="InterPro" id="IPR042104">
    <property type="entry name" value="PKS_dehydratase_sf"/>
</dbReference>
<dbReference type="InterPro" id="IPR050091">
    <property type="entry name" value="PKS_NRPS_Biosynth_Enz"/>
</dbReference>
<dbReference type="Pfam" id="PF13602">
    <property type="entry name" value="ADH_zinc_N_2"/>
    <property type="match status" value="1"/>
</dbReference>
<dbReference type="InterPro" id="IPR049551">
    <property type="entry name" value="PKS_DH_C"/>
</dbReference>
<dbReference type="Pfam" id="PF00550">
    <property type="entry name" value="PP-binding"/>
    <property type="match status" value="1"/>
</dbReference>
<feature type="non-terminal residue" evidence="8">
    <location>
        <position position="1"/>
    </location>
</feature>
<feature type="region of interest" description="C-terminal hotdog fold" evidence="5">
    <location>
        <begin position="386"/>
        <end position="523"/>
    </location>
</feature>
<feature type="domain" description="PKS/mFAS DH" evidence="7">
    <location>
        <begin position="253"/>
        <end position="523"/>
    </location>
</feature>
<reference evidence="8 9" key="1">
    <citation type="submission" date="2024-03" db="EMBL/GenBank/DDBJ databases">
        <title>Actinomycetospora sp. OC33-EN08, a novel actinomycete isolated from wild orchid (Aerides multiflora).</title>
        <authorList>
            <person name="Suriyachadkun C."/>
        </authorList>
    </citation>
    <scope>NUCLEOTIDE SEQUENCE [LARGE SCALE GENOMIC DNA]</scope>
    <source>
        <strain evidence="8 9">OC33-EN08</strain>
    </source>
</reference>
<dbReference type="Gene3D" id="3.90.180.10">
    <property type="entry name" value="Medium-chain alcohol dehydrogenases, catalytic domain"/>
    <property type="match status" value="1"/>
</dbReference>
<evidence type="ECO:0000256" key="1">
    <source>
        <dbReference type="ARBA" id="ARBA00022450"/>
    </source>
</evidence>
<dbReference type="InterPro" id="IPR013154">
    <property type="entry name" value="ADH-like_N"/>
</dbReference>
<dbReference type="InterPro" id="IPR011032">
    <property type="entry name" value="GroES-like_sf"/>
</dbReference>
<dbReference type="InterPro" id="IPR006162">
    <property type="entry name" value="Ppantetheine_attach_site"/>
</dbReference>
<proteinExistence type="predicted"/>
<dbReference type="Gene3D" id="3.40.50.720">
    <property type="entry name" value="NAD(P)-binding Rossmann-like Domain"/>
    <property type="match status" value="1"/>
</dbReference>
<dbReference type="InterPro" id="IPR049900">
    <property type="entry name" value="PKS_mFAS_DH"/>
</dbReference>
<dbReference type="Gene3D" id="3.10.129.110">
    <property type="entry name" value="Polyketide synthase dehydratase"/>
    <property type="match status" value="1"/>
</dbReference>
<dbReference type="Proteomes" id="UP001385809">
    <property type="component" value="Unassembled WGS sequence"/>
</dbReference>
<organism evidence="8 9">
    <name type="scientific">Actinomycetospora aurantiaca</name>
    <dbReference type="NCBI Taxonomy" id="3129233"/>
    <lineage>
        <taxon>Bacteria</taxon>
        <taxon>Bacillati</taxon>
        <taxon>Actinomycetota</taxon>
        <taxon>Actinomycetes</taxon>
        <taxon>Pseudonocardiales</taxon>
        <taxon>Pseudonocardiaceae</taxon>
        <taxon>Actinomycetospora</taxon>
    </lineage>
</organism>
<dbReference type="RefSeq" id="WP_337697271.1">
    <property type="nucleotide sequence ID" value="NZ_JBBEGN010000015.1"/>
</dbReference>
<dbReference type="SMART" id="SM00829">
    <property type="entry name" value="PKS_ER"/>
    <property type="match status" value="1"/>
</dbReference>
<keyword evidence="2" id="KW-0597">Phosphoprotein</keyword>
<dbReference type="PROSITE" id="PS00012">
    <property type="entry name" value="PHOSPHOPANTETHEINE"/>
    <property type="match status" value="1"/>
</dbReference>
<dbReference type="Gene3D" id="3.40.50.11460">
    <property type="match status" value="1"/>
</dbReference>
<evidence type="ECO:0000256" key="5">
    <source>
        <dbReference type="PROSITE-ProRule" id="PRU01363"/>
    </source>
</evidence>
<dbReference type="SUPFAM" id="SSF51735">
    <property type="entry name" value="NAD(P)-binding Rossmann-fold domains"/>
    <property type="match status" value="3"/>
</dbReference>
<dbReference type="InterPro" id="IPR020843">
    <property type="entry name" value="ER"/>
</dbReference>
<dbReference type="Gene3D" id="3.40.366.10">
    <property type="entry name" value="Malonyl-Coenzyme A Acyl Carrier Protein, domain 2"/>
    <property type="match status" value="1"/>
</dbReference>
<dbReference type="Pfam" id="PF00698">
    <property type="entry name" value="Acyl_transf_1"/>
    <property type="match status" value="1"/>
</dbReference>
<dbReference type="InterPro" id="IPR049552">
    <property type="entry name" value="PKS_DH_N"/>
</dbReference>
<dbReference type="SUPFAM" id="SSF55048">
    <property type="entry name" value="Probable ACP-binding domain of malonyl-CoA ACP transacylase"/>
    <property type="match status" value="1"/>
</dbReference>
<dbReference type="CDD" id="cd05195">
    <property type="entry name" value="enoyl_red"/>
    <property type="match status" value="1"/>
</dbReference>
<dbReference type="SMART" id="SM01294">
    <property type="entry name" value="PKS_PP_betabranch"/>
    <property type="match status" value="1"/>
</dbReference>
<accession>A0ABU8MTP8</accession>
<dbReference type="SUPFAM" id="SSF50129">
    <property type="entry name" value="GroES-like"/>
    <property type="match status" value="1"/>
</dbReference>
<evidence type="ECO:0000256" key="4">
    <source>
        <dbReference type="ARBA" id="ARBA00023315"/>
    </source>
</evidence>
<evidence type="ECO:0000256" key="3">
    <source>
        <dbReference type="ARBA" id="ARBA00022679"/>
    </source>
</evidence>
<dbReference type="Pfam" id="PF14765">
    <property type="entry name" value="PS-DH"/>
    <property type="match status" value="1"/>
</dbReference>
<dbReference type="InterPro" id="IPR013968">
    <property type="entry name" value="PKS_KR"/>
</dbReference>
<dbReference type="Pfam" id="PF08659">
    <property type="entry name" value="KR"/>
    <property type="match status" value="1"/>
</dbReference>
<dbReference type="PANTHER" id="PTHR43775:SF51">
    <property type="entry name" value="INACTIVE PHENOLPHTHIOCEROL SYNTHESIS POLYKETIDE SYNTHASE TYPE I PKS1-RELATED"/>
    <property type="match status" value="1"/>
</dbReference>
<protein>
    <submittedName>
        <fullName evidence="8">SDR family NAD(P)-dependent oxidoreductase</fullName>
    </submittedName>
</protein>
<dbReference type="InterPro" id="IPR020807">
    <property type="entry name" value="PKS_DH"/>
</dbReference>
<name>A0ABU8MTP8_9PSEU</name>
<dbReference type="Pfam" id="PF08240">
    <property type="entry name" value="ADH_N"/>
    <property type="match status" value="1"/>
</dbReference>